<evidence type="ECO:0000313" key="2">
    <source>
        <dbReference type="Proteomes" id="UP000053989"/>
    </source>
</evidence>
<evidence type="ECO:0000313" key="1">
    <source>
        <dbReference type="EMBL" id="KIM55963.1"/>
    </source>
</evidence>
<dbReference type="HOGENOM" id="CLU_1644715_0_0_1"/>
<dbReference type="STRING" id="1036808.A0A0C2Z290"/>
<dbReference type="AlphaFoldDB" id="A0A0C2Z290"/>
<protein>
    <submittedName>
        <fullName evidence="1">Uncharacterized protein</fullName>
    </submittedName>
</protein>
<gene>
    <name evidence="1" type="ORF">SCLCIDRAFT_279236</name>
</gene>
<dbReference type="EMBL" id="KN822125">
    <property type="protein sequence ID" value="KIM55963.1"/>
    <property type="molecule type" value="Genomic_DNA"/>
</dbReference>
<dbReference type="Proteomes" id="UP000053989">
    <property type="component" value="Unassembled WGS sequence"/>
</dbReference>
<dbReference type="InParanoid" id="A0A0C2Z290"/>
<sequence length="161" mass="17499">MEHADVANGQVRQSKTLDDAALHRLRNHDPFWLGHSLHNAITSTAYESIRQGPGCCLGECPELLWNIPAWTLCTVLTCVAFAAPYSVPESCPVCGEGSGTYDTISLRTSGQRSRVARQKFATIPLQALWCDPQHAEGPSTARGNTADSCERLNTEQGAPVY</sequence>
<proteinExistence type="predicted"/>
<dbReference type="OrthoDB" id="2676469at2759"/>
<reference evidence="2" key="2">
    <citation type="submission" date="2015-01" db="EMBL/GenBank/DDBJ databases">
        <title>Evolutionary Origins and Diversification of the Mycorrhizal Mutualists.</title>
        <authorList>
            <consortium name="DOE Joint Genome Institute"/>
            <consortium name="Mycorrhizal Genomics Consortium"/>
            <person name="Kohler A."/>
            <person name="Kuo A."/>
            <person name="Nagy L.G."/>
            <person name="Floudas D."/>
            <person name="Copeland A."/>
            <person name="Barry K.W."/>
            <person name="Cichocki N."/>
            <person name="Veneault-Fourrey C."/>
            <person name="LaButti K."/>
            <person name="Lindquist E.A."/>
            <person name="Lipzen A."/>
            <person name="Lundell T."/>
            <person name="Morin E."/>
            <person name="Murat C."/>
            <person name="Riley R."/>
            <person name="Ohm R."/>
            <person name="Sun H."/>
            <person name="Tunlid A."/>
            <person name="Henrissat B."/>
            <person name="Grigoriev I.V."/>
            <person name="Hibbett D.S."/>
            <person name="Martin F."/>
        </authorList>
    </citation>
    <scope>NUCLEOTIDE SEQUENCE [LARGE SCALE GENOMIC DNA]</scope>
    <source>
        <strain evidence="2">Foug A</strain>
    </source>
</reference>
<reference evidence="1 2" key="1">
    <citation type="submission" date="2014-04" db="EMBL/GenBank/DDBJ databases">
        <authorList>
            <consortium name="DOE Joint Genome Institute"/>
            <person name="Kuo A."/>
            <person name="Kohler A."/>
            <person name="Nagy L.G."/>
            <person name="Floudas D."/>
            <person name="Copeland A."/>
            <person name="Barry K.W."/>
            <person name="Cichocki N."/>
            <person name="Veneault-Fourrey C."/>
            <person name="LaButti K."/>
            <person name="Lindquist E.A."/>
            <person name="Lipzen A."/>
            <person name="Lundell T."/>
            <person name="Morin E."/>
            <person name="Murat C."/>
            <person name="Sun H."/>
            <person name="Tunlid A."/>
            <person name="Henrissat B."/>
            <person name="Grigoriev I.V."/>
            <person name="Hibbett D.S."/>
            <person name="Martin F."/>
            <person name="Nordberg H.P."/>
            <person name="Cantor M.N."/>
            <person name="Hua S.X."/>
        </authorList>
    </citation>
    <scope>NUCLEOTIDE SEQUENCE [LARGE SCALE GENOMIC DNA]</scope>
    <source>
        <strain evidence="1 2">Foug A</strain>
    </source>
</reference>
<keyword evidence="2" id="KW-1185">Reference proteome</keyword>
<name>A0A0C2Z290_9AGAM</name>
<organism evidence="1 2">
    <name type="scientific">Scleroderma citrinum Foug A</name>
    <dbReference type="NCBI Taxonomy" id="1036808"/>
    <lineage>
        <taxon>Eukaryota</taxon>
        <taxon>Fungi</taxon>
        <taxon>Dikarya</taxon>
        <taxon>Basidiomycota</taxon>
        <taxon>Agaricomycotina</taxon>
        <taxon>Agaricomycetes</taxon>
        <taxon>Agaricomycetidae</taxon>
        <taxon>Boletales</taxon>
        <taxon>Sclerodermatineae</taxon>
        <taxon>Sclerodermataceae</taxon>
        <taxon>Scleroderma</taxon>
    </lineage>
</organism>
<accession>A0A0C2Z290</accession>